<proteinExistence type="inferred from homology"/>
<name>A0A150KDV4_HEYCO</name>
<dbReference type="InterPro" id="IPR002898">
    <property type="entry name" value="MotA_ExbB_proton_chnl"/>
</dbReference>
<feature type="transmembrane region" description="Helical" evidence="12">
    <location>
        <begin position="201"/>
        <end position="220"/>
    </location>
</feature>
<evidence type="ECO:0000256" key="4">
    <source>
        <dbReference type="ARBA" id="ARBA00022475"/>
    </source>
</evidence>
<feature type="domain" description="Motility protein A N-terminal" evidence="14">
    <location>
        <begin position="25"/>
        <end position="111"/>
    </location>
</feature>
<sequence>MPPSIRYNERRHYDIQVKKMDKSSIIGVILGVAAIGTGMVLKGVSPAVLVNPAALLIILAGTAATVIIGFPMSELKKIPKLLKIIFTEQQLMSTEEMIRFFSDWAQTARREGLLALEARLDEVDDAFLKNGLSLAIDGQSAEYIRDVLSEEIEAMEERHQMGAAIFSQAGTYAPTLGVLGAVLGLIAALGNMSDTEVLGHAISAAFVATLLGIFTGYVLWHPFANKLKRKSKNEAKNKEIMLEGILSILAGESPRVIEQKLASYLPNEERIKLMEEITEGSVATNE</sequence>
<dbReference type="GO" id="GO:0006935">
    <property type="term" value="P:chemotaxis"/>
    <property type="evidence" value="ECO:0007669"/>
    <property type="project" value="UniProtKB-KW"/>
</dbReference>
<comment type="subcellular location">
    <subcellularLocation>
        <location evidence="1">Cell membrane</location>
        <topology evidence="1">Multi-pass membrane protein</topology>
    </subcellularLocation>
</comment>
<keyword evidence="9 12" id="KW-1133">Transmembrane helix</keyword>
<dbReference type="Pfam" id="PF20560">
    <property type="entry name" value="MotA_N"/>
    <property type="match status" value="1"/>
</dbReference>
<evidence type="ECO:0000313" key="15">
    <source>
        <dbReference type="EMBL" id="KYC67608.1"/>
    </source>
</evidence>
<dbReference type="InterPro" id="IPR000540">
    <property type="entry name" value="Flag_MotA_CS"/>
</dbReference>
<evidence type="ECO:0000256" key="9">
    <source>
        <dbReference type="ARBA" id="ARBA00022989"/>
    </source>
</evidence>
<evidence type="ECO:0000256" key="8">
    <source>
        <dbReference type="ARBA" id="ARBA00022781"/>
    </source>
</evidence>
<dbReference type="PATRIC" id="fig|1398.25.peg.3476"/>
<dbReference type="GO" id="GO:1902600">
    <property type="term" value="P:proton transmembrane transport"/>
    <property type="evidence" value="ECO:0007669"/>
    <property type="project" value="UniProtKB-KW"/>
</dbReference>
<dbReference type="PANTHER" id="PTHR30433">
    <property type="entry name" value="CHEMOTAXIS PROTEIN MOTA"/>
    <property type="match status" value="1"/>
</dbReference>
<comment type="caution">
    <text evidence="15">The sequence shown here is derived from an EMBL/GenBank/DDBJ whole genome shotgun (WGS) entry which is preliminary data.</text>
</comment>
<evidence type="ECO:0000259" key="14">
    <source>
        <dbReference type="Pfam" id="PF20560"/>
    </source>
</evidence>
<dbReference type="PROSITE" id="PS01307">
    <property type="entry name" value="MOTA"/>
    <property type="match status" value="1"/>
</dbReference>
<evidence type="ECO:0000256" key="12">
    <source>
        <dbReference type="SAM" id="Phobius"/>
    </source>
</evidence>
<evidence type="ECO:0000256" key="1">
    <source>
        <dbReference type="ARBA" id="ARBA00004651"/>
    </source>
</evidence>
<accession>A0A150KDV4</accession>
<evidence type="ECO:0000256" key="11">
    <source>
        <dbReference type="ARBA" id="ARBA00023136"/>
    </source>
</evidence>
<feature type="domain" description="MotA/TolQ/ExbB proton channel" evidence="13">
    <location>
        <begin position="121"/>
        <end position="239"/>
    </location>
</feature>
<evidence type="ECO:0000256" key="6">
    <source>
        <dbReference type="ARBA" id="ARBA00022692"/>
    </source>
</evidence>
<feature type="transmembrane region" description="Helical" evidence="12">
    <location>
        <begin position="21"/>
        <end position="41"/>
    </location>
</feature>
<evidence type="ECO:0000256" key="3">
    <source>
        <dbReference type="ARBA" id="ARBA00022448"/>
    </source>
</evidence>
<keyword evidence="5" id="KW-0145">Chemotaxis</keyword>
<feature type="transmembrane region" description="Helical" evidence="12">
    <location>
        <begin position="169"/>
        <end position="189"/>
    </location>
</feature>
<keyword evidence="6 12" id="KW-0812">Transmembrane</keyword>
<dbReference type="EMBL" id="LQYI01000068">
    <property type="protein sequence ID" value="KYC67608.1"/>
    <property type="molecule type" value="Genomic_DNA"/>
</dbReference>
<keyword evidence="11 12" id="KW-0472">Membrane</keyword>
<evidence type="ECO:0000256" key="7">
    <source>
        <dbReference type="ARBA" id="ARBA00022779"/>
    </source>
</evidence>
<dbReference type="GO" id="GO:0071978">
    <property type="term" value="P:bacterial-type flagellum-dependent swarming motility"/>
    <property type="evidence" value="ECO:0007669"/>
    <property type="project" value="InterPro"/>
</dbReference>
<keyword evidence="3" id="KW-0813">Transport</keyword>
<dbReference type="NCBIfam" id="NF005997">
    <property type="entry name" value="PRK08124.1"/>
    <property type="match status" value="1"/>
</dbReference>
<protein>
    <submittedName>
        <fullName evidence="15">Uncharacterized protein</fullName>
    </submittedName>
</protein>
<dbReference type="InterPro" id="IPR046786">
    <property type="entry name" value="MotA_N"/>
</dbReference>
<evidence type="ECO:0000259" key="13">
    <source>
        <dbReference type="Pfam" id="PF01618"/>
    </source>
</evidence>
<evidence type="ECO:0000256" key="5">
    <source>
        <dbReference type="ARBA" id="ARBA00022500"/>
    </source>
</evidence>
<dbReference type="InterPro" id="IPR047055">
    <property type="entry name" value="MotA-like"/>
</dbReference>
<keyword evidence="8" id="KW-0375">Hydrogen ion transport</keyword>
<keyword evidence="4" id="KW-1003">Cell membrane</keyword>
<dbReference type="GO" id="GO:0005886">
    <property type="term" value="C:plasma membrane"/>
    <property type="evidence" value="ECO:0007669"/>
    <property type="project" value="UniProtKB-SubCell"/>
</dbReference>
<reference evidence="15 16" key="1">
    <citation type="submission" date="2016-01" db="EMBL/GenBank/DDBJ databases">
        <title>Genome Sequences of Twelve Sporeforming Bacillus Species Isolated from Foods.</title>
        <authorList>
            <person name="Berendsen E.M."/>
            <person name="Wells-Bennik M.H."/>
            <person name="Krawcyk A.O."/>
            <person name="De Jong A."/>
            <person name="Holsappel S."/>
            <person name="Eijlander R.T."/>
            <person name="Kuipers O.P."/>
        </authorList>
    </citation>
    <scope>NUCLEOTIDE SEQUENCE [LARGE SCALE GENOMIC DNA]</scope>
    <source>
        <strain evidence="15 16">B4099</strain>
    </source>
</reference>
<dbReference type="AlphaFoldDB" id="A0A150KDV4"/>
<keyword evidence="10" id="KW-0406">Ion transport</keyword>
<dbReference type="Pfam" id="PF01618">
    <property type="entry name" value="MotA_ExbB"/>
    <property type="match status" value="1"/>
</dbReference>
<comment type="similarity">
    <text evidence="2">Belongs to the MotA family.</text>
</comment>
<evidence type="ECO:0000256" key="2">
    <source>
        <dbReference type="ARBA" id="ARBA00008038"/>
    </source>
</evidence>
<feature type="transmembrane region" description="Helical" evidence="12">
    <location>
        <begin position="53"/>
        <end position="73"/>
    </location>
</feature>
<dbReference type="PANTHER" id="PTHR30433:SF3">
    <property type="entry name" value="MOTILITY PROTEIN A"/>
    <property type="match status" value="1"/>
</dbReference>
<dbReference type="NCBIfam" id="NF006583">
    <property type="entry name" value="PRK09109.1"/>
    <property type="match status" value="1"/>
</dbReference>
<gene>
    <name evidence="15" type="ORF">B4099_2097</name>
</gene>
<evidence type="ECO:0000313" key="16">
    <source>
        <dbReference type="Proteomes" id="UP000075304"/>
    </source>
</evidence>
<evidence type="ECO:0000256" key="10">
    <source>
        <dbReference type="ARBA" id="ARBA00023065"/>
    </source>
</evidence>
<keyword evidence="7" id="KW-0283">Flagellar rotation</keyword>
<organism evidence="15 16">
    <name type="scientific">Heyndrickxia coagulans</name>
    <name type="common">Weizmannia coagulans</name>
    <dbReference type="NCBI Taxonomy" id="1398"/>
    <lineage>
        <taxon>Bacteria</taxon>
        <taxon>Bacillati</taxon>
        <taxon>Bacillota</taxon>
        <taxon>Bacilli</taxon>
        <taxon>Bacillales</taxon>
        <taxon>Bacillaceae</taxon>
        <taxon>Heyndrickxia</taxon>
    </lineage>
</organism>
<dbReference type="Proteomes" id="UP000075304">
    <property type="component" value="Unassembled WGS sequence"/>
</dbReference>